<dbReference type="PANTHER" id="PTHR46797">
    <property type="entry name" value="HTH-TYPE TRANSCRIPTIONAL REGULATOR"/>
    <property type="match status" value="1"/>
</dbReference>
<dbReference type="InterPro" id="IPR001387">
    <property type="entry name" value="Cro/C1-type_HTH"/>
</dbReference>
<dbReference type="SMART" id="SM00530">
    <property type="entry name" value="HTH_XRE"/>
    <property type="match status" value="1"/>
</dbReference>
<protein>
    <recommendedName>
        <fullName evidence="2">HTH cro/C1-type domain-containing protein</fullName>
    </recommendedName>
</protein>
<dbReference type="GO" id="GO:0003677">
    <property type="term" value="F:DNA binding"/>
    <property type="evidence" value="ECO:0007669"/>
    <property type="project" value="UniProtKB-KW"/>
</dbReference>
<dbReference type="SUPFAM" id="SSF47413">
    <property type="entry name" value="lambda repressor-like DNA-binding domains"/>
    <property type="match status" value="1"/>
</dbReference>
<keyword evidence="1" id="KW-0238">DNA-binding</keyword>
<evidence type="ECO:0000259" key="2">
    <source>
        <dbReference type="PROSITE" id="PS50943"/>
    </source>
</evidence>
<dbReference type="GO" id="GO:0005829">
    <property type="term" value="C:cytosol"/>
    <property type="evidence" value="ECO:0007669"/>
    <property type="project" value="TreeGrafter"/>
</dbReference>
<dbReference type="CDD" id="cd00093">
    <property type="entry name" value="HTH_XRE"/>
    <property type="match status" value="1"/>
</dbReference>
<dbReference type="Pfam" id="PF01381">
    <property type="entry name" value="HTH_3"/>
    <property type="match status" value="1"/>
</dbReference>
<name>A0A6J4V8R1_9BACT</name>
<accession>A0A6J4V8R1</accession>
<dbReference type="InterPro" id="IPR010982">
    <property type="entry name" value="Lambda_DNA-bd_dom_sf"/>
</dbReference>
<dbReference type="EMBL" id="CADCWJ010000560">
    <property type="protein sequence ID" value="CAA9572469.1"/>
    <property type="molecule type" value="Genomic_DNA"/>
</dbReference>
<dbReference type="PANTHER" id="PTHR46797:SF1">
    <property type="entry name" value="METHYLPHOSPHONATE SYNTHASE"/>
    <property type="match status" value="1"/>
</dbReference>
<reference evidence="3" key="1">
    <citation type="submission" date="2020-02" db="EMBL/GenBank/DDBJ databases">
        <authorList>
            <person name="Meier V. D."/>
        </authorList>
    </citation>
    <scope>NUCLEOTIDE SEQUENCE</scope>
    <source>
        <strain evidence="3">AVDCRST_MAG87</strain>
    </source>
</reference>
<organism evidence="3">
    <name type="scientific">uncultured Thermomicrobiales bacterium</name>
    <dbReference type="NCBI Taxonomy" id="1645740"/>
    <lineage>
        <taxon>Bacteria</taxon>
        <taxon>Pseudomonadati</taxon>
        <taxon>Thermomicrobiota</taxon>
        <taxon>Thermomicrobia</taxon>
        <taxon>Thermomicrobiales</taxon>
        <taxon>environmental samples</taxon>
    </lineage>
</organism>
<dbReference type="Gene3D" id="2.60.120.10">
    <property type="entry name" value="Jelly Rolls"/>
    <property type="match status" value="1"/>
</dbReference>
<dbReference type="InterPro" id="IPR050807">
    <property type="entry name" value="TransReg_Diox_bact_type"/>
</dbReference>
<dbReference type="Gene3D" id="1.10.260.40">
    <property type="entry name" value="lambda repressor-like DNA-binding domains"/>
    <property type="match status" value="1"/>
</dbReference>
<proteinExistence type="predicted"/>
<dbReference type="InterPro" id="IPR011051">
    <property type="entry name" value="RmlC_Cupin_sf"/>
</dbReference>
<dbReference type="PROSITE" id="PS50943">
    <property type="entry name" value="HTH_CROC1"/>
    <property type="match status" value="1"/>
</dbReference>
<dbReference type="InterPro" id="IPR014710">
    <property type="entry name" value="RmlC-like_jellyroll"/>
</dbReference>
<gene>
    <name evidence="3" type="ORF">AVDCRST_MAG87-2557</name>
</gene>
<evidence type="ECO:0000313" key="3">
    <source>
        <dbReference type="EMBL" id="CAA9572469.1"/>
    </source>
</evidence>
<dbReference type="AlphaFoldDB" id="A0A6J4V8R1"/>
<dbReference type="SUPFAM" id="SSF51182">
    <property type="entry name" value="RmlC-like cupins"/>
    <property type="match status" value="1"/>
</dbReference>
<feature type="domain" description="HTH cro/C1-type" evidence="2">
    <location>
        <begin position="34"/>
        <end position="88"/>
    </location>
</feature>
<dbReference type="InterPro" id="IPR013096">
    <property type="entry name" value="Cupin_2"/>
</dbReference>
<dbReference type="GO" id="GO:0003700">
    <property type="term" value="F:DNA-binding transcription factor activity"/>
    <property type="evidence" value="ECO:0007669"/>
    <property type="project" value="TreeGrafter"/>
</dbReference>
<evidence type="ECO:0000256" key="1">
    <source>
        <dbReference type="ARBA" id="ARBA00023125"/>
    </source>
</evidence>
<sequence>MDRLEESHTYRHLRSRRFELGSERETNLVLARAVRERRQAMKWSIDQLVARSGVSKGAIVAVESGSTNPSLSTLVRLADAFGVAVTDLLGDRPGAPVQLVPHAALPSLWQGPHGGKAVLVLTISGVSPVELWTWTLLSGECHESHPHPRGVVETVTVLTGTLQLTVAGAGLTVPAGTTATFQGDREHAYAAADATVTFLMTVHLPANTGTNPHATTTPAP</sequence>
<dbReference type="Pfam" id="PF07883">
    <property type="entry name" value="Cupin_2"/>
    <property type="match status" value="1"/>
</dbReference>